<dbReference type="Pfam" id="PF13193">
    <property type="entry name" value="AMP-binding_C"/>
    <property type="match status" value="1"/>
</dbReference>
<keyword evidence="7" id="KW-1185">Reference proteome</keyword>
<name>A0A1H1NIH3_9GAMM</name>
<dbReference type="STRING" id="797277.SAMN05216198_0920"/>
<dbReference type="SUPFAM" id="SSF56801">
    <property type="entry name" value="Acetyl-CoA synthetase-like"/>
    <property type="match status" value="1"/>
</dbReference>
<dbReference type="Gene3D" id="2.30.38.10">
    <property type="entry name" value="Luciferase, Domain 3"/>
    <property type="match status" value="1"/>
</dbReference>
<gene>
    <name evidence="6" type="ORF">SAMN05216198_0920</name>
</gene>
<dbReference type="PROSITE" id="PS00455">
    <property type="entry name" value="AMP_BINDING"/>
    <property type="match status" value="1"/>
</dbReference>
<dbReference type="GO" id="GO:0031956">
    <property type="term" value="F:medium-chain fatty acid-CoA ligase activity"/>
    <property type="evidence" value="ECO:0007669"/>
    <property type="project" value="TreeGrafter"/>
</dbReference>
<evidence type="ECO:0000313" key="7">
    <source>
        <dbReference type="Proteomes" id="UP000243426"/>
    </source>
</evidence>
<evidence type="ECO:0000313" key="6">
    <source>
        <dbReference type="EMBL" id="SDR98660.1"/>
    </source>
</evidence>
<dbReference type="InterPro" id="IPR000873">
    <property type="entry name" value="AMP-dep_synth/lig_dom"/>
</dbReference>
<feature type="domain" description="AMP-binding enzyme C-terminal" evidence="5">
    <location>
        <begin position="478"/>
        <end position="554"/>
    </location>
</feature>
<evidence type="ECO:0000256" key="3">
    <source>
        <dbReference type="SAM" id="Phobius"/>
    </source>
</evidence>
<dbReference type="PANTHER" id="PTHR43201:SF5">
    <property type="entry name" value="MEDIUM-CHAIN ACYL-COA LIGASE ACSF2, MITOCHONDRIAL"/>
    <property type="match status" value="1"/>
</dbReference>
<dbReference type="Gene3D" id="3.40.50.980">
    <property type="match status" value="2"/>
</dbReference>
<dbReference type="EMBL" id="LT629748">
    <property type="protein sequence ID" value="SDR98660.1"/>
    <property type="molecule type" value="Genomic_DNA"/>
</dbReference>
<feature type="domain" description="AMP-dependent synthetase/ligase" evidence="4">
    <location>
        <begin position="55"/>
        <end position="428"/>
    </location>
</feature>
<sequence length="578" mass="62459">MNHNDHAPNITGMPLEAAVEHITGADPRFALTQACIHGTAYTVFANAPANLRALLQKSADTYGHRDLLVYQDQRWNHGQFCDEVLRLAHGMVEQLEVAPGDRVAIAMRNYPEMLVLIMAAASIGAVVVPMNAWWSADELVFALEDCGARVVFADGPRYEAVASHAKAHNIALVAVRDAKGSLSYEQIKDRPEPVTWPAVPLDPDDDFAVLYSSGSSGTPKGVVLTHRGAISAVHSLVMFKEMTPLINPTADAPPPPQTASLIVTPLFHVTALNSMFLQGLATGAKIVLIYKWDPDLAVGVINSEQITRFVGVPTQSVELMDAARRQDQDLPSLAGIVAGGAKRPAAQVSLLAQAFPRAMIGSGWGMTETNGLGIVASGPDYVERPETAGRLTPPLQQALIVDEQGREVPTGQIGELIIKSPANMRCYLNQPEATRSTLRDGWLYTGDLARMDDEGFFYIVDRKKTIIIRGGENISCLEVEGALHHHPGISEACVFPIPDERLGEVVGAAVYLLPDSDVTESKLQHGLASHLAAFKIPERIWFWPTPLPRGGTGKIDRHSIRSECTNIPTPIPAGDNHG</sequence>
<dbReference type="InterPro" id="IPR020845">
    <property type="entry name" value="AMP-binding_CS"/>
</dbReference>
<dbReference type="Pfam" id="PF00501">
    <property type="entry name" value="AMP-binding"/>
    <property type="match status" value="1"/>
</dbReference>
<dbReference type="InterPro" id="IPR045851">
    <property type="entry name" value="AMP-bd_C_sf"/>
</dbReference>
<proteinExistence type="inferred from homology"/>
<dbReference type="RefSeq" id="WP_197674257.1">
    <property type="nucleotide sequence ID" value="NZ_LT629748.1"/>
</dbReference>
<evidence type="ECO:0000259" key="5">
    <source>
        <dbReference type="Pfam" id="PF13193"/>
    </source>
</evidence>
<dbReference type="Proteomes" id="UP000243426">
    <property type="component" value="Chromosome I"/>
</dbReference>
<protein>
    <submittedName>
        <fullName evidence="6">Acyl-CoA synthetase (AMP-forming)/AMP-acid ligase II</fullName>
    </submittedName>
</protein>
<comment type="similarity">
    <text evidence="1">Belongs to the ATP-dependent AMP-binding enzyme family.</text>
</comment>
<reference evidence="7" key="1">
    <citation type="submission" date="2016-10" db="EMBL/GenBank/DDBJ databases">
        <authorList>
            <person name="Varghese N."/>
            <person name="Submissions S."/>
        </authorList>
    </citation>
    <scope>NUCLEOTIDE SEQUENCE [LARGE SCALE GENOMIC DNA]</scope>
    <source>
        <strain evidence="7">2SM5</strain>
    </source>
</reference>
<evidence type="ECO:0000259" key="4">
    <source>
        <dbReference type="Pfam" id="PF00501"/>
    </source>
</evidence>
<dbReference type="AlphaFoldDB" id="A0A1H1NIH3"/>
<keyword evidence="3" id="KW-0812">Transmembrane</keyword>
<keyword evidence="2 6" id="KW-0436">Ligase</keyword>
<feature type="transmembrane region" description="Helical" evidence="3">
    <location>
        <begin position="114"/>
        <end position="134"/>
    </location>
</feature>
<keyword evidence="3" id="KW-1133">Transmembrane helix</keyword>
<dbReference type="PANTHER" id="PTHR43201">
    <property type="entry name" value="ACYL-COA SYNTHETASE"/>
    <property type="match status" value="1"/>
</dbReference>
<organism evidence="6 7">
    <name type="scientific">Halopseudomonas litoralis</name>
    <dbReference type="NCBI Taxonomy" id="797277"/>
    <lineage>
        <taxon>Bacteria</taxon>
        <taxon>Pseudomonadati</taxon>
        <taxon>Pseudomonadota</taxon>
        <taxon>Gammaproteobacteria</taxon>
        <taxon>Pseudomonadales</taxon>
        <taxon>Pseudomonadaceae</taxon>
        <taxon>Halopseudomonas</taxon>
    </lineage>
</organism>
<dbReference type="InterPro" id="IPR025110">
    <property type="entry name" value="AMP-bd_C"/>
</dbReference>
<evidence type="ECO:0000256" key="1">
    <source>
        <dbReference type="ARBA" id="ARBA00006432"/>
    </source>
</evidence>
<dbReference type="GO" id="GO:0006631">
    <property type="term" value="P:fatty acid metabolic process"/>
    <property type="evidence" value="ECO:0007669"/>
    <property type="project" value="TreeGrafter"/>
</dbReference>
<evidence type="ECO:0000256" key="2">
    <source>
        <dbReference type="ARBA" id="ARBA00022598"/>
    </source>
</evidence>
<accession>A0A1H1NIH3</accession>
<dbReference type="Gene3D" id="3.30.300.30">
    <property type="match status" value="1"/>
</dbReference>
<keyword evidence="3" id="KW-0472">Membrane</keyword>